<keyword evidence="2" id="KW-1185">Reference proteome</keyword>
<dbReference type="Gene3D" id="2.180.10.10">
    <property type="entry name" value="RHS repeat-associated core"/>
    <property type="match status" value="1"/>
</dbReference>
<reference evidence="1 2" key="1">
    <citation type="submission" date="2020-08" db="EMBL/GenBank/DDBJ databases">
        <title>Description of novel Flavobacterium F-392 isolate.</title>
        <authorList>
            <person name="Saticioglu I.B."/>
            <person name="Duman M."/>
            <person name="Altun S."/>
        </authorList>
    </citation>
    <scope>NUCLEOTIDE SEQUENCE [LARGE SCALE GENOMIC DNA]</scope>
    <source>
        <strain evidence="1 2">F-392</strain>
    </source>
</reference>
<organism evidence="1 2">
    <name type="scientific">Flavobacterium muglaense</name>
    <dbReference type="NCBI Taxonomy" id="2764716"/>
    <lineage>
        <taxon>Bacteria</taxon>
        <taxon>Pseudomonadati</taxon>
        <taxon>Bacteroidota</taxon>
        <taxon>Flavobacteriia</taxon>
        <taxon>Flavobacteriales</taxon>
        <taxon>Flavobacteriaceae</taxon>
        <taxon>Flavobacterium</taxon>
    </lineage>
</organism>
<dbReference type="AlphaFoldDB" id="A0A923SF03"/>
<proteinExistence type="predicted"/>
<gene>
    <name evidence="1" type="ORF">H8R25_06615</name>
</gene>
<dbReference type="Proteomes" id="UP000641454">
    <property type="component" value="Unassembled WGS sequence"/>
</dbReference>
<evidence type="ECO:0008006" key="3">
    <source>
        <dbReference type="Google" id="ProtNLM"/>
    </source>
</evidence>
<comment type="caution">
    <text evidence="1">The sequence shown here is derived from an EMBL/GenBank/DDBJ whole genome shotgun (WGS) entry which is preliminary data.</text>
</comment>
<dbReference type="RefSeq" id="WP_187017777.1">
    <property type="nucleotide sequence ID" value="NZ_JACRUK010000011.1"/>
</dbReference>
<sequence length="325" mass="38265">MKSLYITLSLILLSINSYSQIEKVEDPNIVKDIKSEELKGNVKKITVSDYKIVEKFGEATEIKTITTEITFNKDGFYLSKNVDCVADDRLVSILCDSKKKLYLYHEGSNCVSYFSCTQYDFDSYEYKTECINGLLQKITYKYNTSYRLNGEYRVFYHDKKKNLTKIEFYDKQDNISKIWQYSYNDSNKIIEKKEFDSNGNLNEKFVFGYDTKNRLIFKDTYKLRNNPLQKDSSIKYLYDIHNNLLTCYNYAYSLYKSAMESTGSISYSYKYDNNGNIVEETQSFGKSVDTKIKYYGYDGAGNWTKSVWYSSKNNPEKKVIRQIEY</sequence>
<name>A0A923SF03_9FLAO</name>
<dbReference type="EMBL" id="JACRUL010000011">
    <property type="protein sequence ID" value="MBC5844107.1"/>
    <property type="molecule type" value="Genomic_DNA"/>
</dbReference>
<protein>
    <recommendedName>
        <fullName evidence="3">YD repeat-containing protein</fullName>
    </recommendedName>
</protein>
<accession>A0A923SF03</accession>
<evidence type="ECO:0000313" key="1">
    <source>
        <dbReference type="EMBL" id="MBC5844107.1"/>
    </source>
</evidence>
<evidence type="ECO:0000313" key="2">
    <source>
        <dbReference type="Proteomes" id="UP000641454"/>
    </source>
</evidence>